<feature type="domain" description="PilZ" evidence="1">
    <location>
        <begin position="6"/>
        <end position="96"/>
    </location>
</feature>
<dbReference type="Pfam" id="PF07238">
    <property type="entry name" value="PilZ"/>
    <property type="match status" value="1"/>
</dbReference>
<dbReference type="RefSeq" id="WP_144311067.1">
    <property type="nucleotide sequence ID" value="NZ_VMNK01000018.1"/>
</dbReference>
<organism evidence="2 3">
    <name type="scientific">Denitromonas halophila</name>
    <dbReference type="NCBI Taxonomy" id="1629404"/>
    <lineage>
        <taxon>Bacteria</taxon>
        <taxon>Pseudomonadati</taxon>
        <taxon>Pseudomonadota</taxon>
        <taxon>Betaproteobacteria</taxon>
        <taxon>Rhodocyclales</taxon>
        <taxon>Zoogloeaceae</taxon>
        <taxon>Denitromonas</taxon>
    </lineage>
</organism>
<name>A0A557QGF0_9RHOO</name>
<dbReference type="Proteomes" id="UP000319502">
    <property type="component" value="Unassembled WGS sequence"/>
</dbReference>
<dbReference type="SUPFAM" id="SSF141371">
    <property type="entry name" value="PilZ domain-like"/>
    <property type="match status" value="1"/>
</dbReference>
<accession>A0A557QGF0</accession>
<keyword evidence="3" id="KW-1185">Reference proteome</keyword>
<comment type="caution">
    <text evidence="2">The sequence shown here is derived from an EMBL/GenBank/DDBJ whole genome shotgun (WGS) entry which is preliminary data.</text>
</comment>
<sequence length="100" mass="10963">MNPYDDRRASRRIPLGCNAMIKPAGQAPAVPAHCIELSPGGMTLESDYVPSLSEMLDVLVRQPEGGLERPPLHVRVEVKRCQKAESGKYVLGVQIVQVLK</sequence>
<dbReference type="InterPro" id="IPR009875">
    <property type="entry name" value="PilZ_domain"/>
</dbReference>
<dbReference type="OrthoDB" id="8562941at2"/>
<dbReference type="GO" id="GO:0035438">
    <property type="term" value="F:cyclic-di-GMP binding"/>
    <property type="evidence" value="ECO:0007669"/>
    <property type="project" value="InterPro"/>
</dbReference>
<evidence type="ECO:0000259" key="1">
    <source>
        <dbReference type="Pfam" id="PF07238"/>
    </source>
</evidence>
<gene>
    <name evidence="2" type="ORF">FHP91_18970</name>
</gene>
<evidence type="ECO:0000313" key="2">
    <source>
        <dbReference type="EMBL" id="TVO51979.1"/>
    </source>
</evidence>
<proteinExistence type="predicted"/>
<dbReference type="EMBL" id="VMNK01000018">
    <property type="protein sequence ID" value="TVO51979.1"/>
    <property type="molecule type" value="Genomic_DNA"/>
</dbReference>
<dbReference type="AlphaFoldDB" id="A0A557QGF0"/>
<protein>
    <submittedName>
        <fullName evidence="2">PilZ domain-containing protein</fullName>
    </submittedName>
</protein>
<reference evidence="2 3" key="1">
    <citation type="submission" date="2019-07" db="EMBL/GenBank/DDBJ databases">
        <title>The pathways for chlorine oxyanion respiration interact through the shared metabolite chlorate.</title>
        <authorList>
            <person name="Barnum T.P."/>
            <person name="Cheng Y."/>
            <person name="Hill K.A."/>
            <person name="Lucas L.N."/>
            <person name="Carlson H.K."/>
            <person name="Coates J.D."/>
        </authorList>
    </citation>
    <scope>NUCLEOTIDE SEQUENCE [LARGE SCALE GENOMIC DNA]</scope>
    <source>
        <strain evidence="2 3">SFB-3</strain>
    </source>
</reference>
<evidence type="ECO:0000313" key="3">
    <source>
        <dbReference type="Proteomes" id="UP000319502"/>
    </source>
</evidence>